<dbReference type="AlphaFoldDB" id="A0A9Q0JID6"/>
<protein>
    <submittedName>
        <fullName evidence="1">Uncharacterized protein</fullName>
    </submittedName>
</protein>
<accession>A0A9Q0JID6</accession>
<gene>
    <name evidence="1" type="ORF">Tsubulata_032805</name>
</gene>
<keyword evidence="2" id="KW-1185">Reference proteome</keyword>
<evidence type="ECO:0000313" key="2">
    <source>
        <dbReference type="Proteomes" id="UP001141552"/>
    </source>
</evidence>
<comment type="caution">
    <text evidence="1">The sequence shown here is derived from an EMBL/GenBank/DDBJ whole genome shotgun (WGS) entry which is preliminary data.</text>
</comment>
<name>A0A9Q0JID6_9ROSI</name>
<dbReference type="Proteomes" id="UP001141552">
    <property type="component" value="Unassembled WGS sequence"/>
</dbReference>
<reference evidence="1" key="2">
    <citation type="journal article" date="2023" name="Plants (Basel)">
        <title>Annotation of the Turnera subulata (Passifloraceae) Draft Genome Reveals the S-Locus Evolved after the Divergence of Turneroideae from Passifloroideae in a Stepwise Manner.</title>
        <authorList>
            <person name="Henning P.M."/>
            <person name="Roalson E.H."/>
            <person name="Mir W."/>
            <person name="McCubbin A.G."/>
            <person name="Shore J.S."/>
        </authorList>
    </citation>
    <scope>NUCLEOTIDE SEQUENCE</scope>
    <source>
        <strain evidence="1">F60SS</strain>
    </source>
</reference>
<evidence type="ECO:0000313" key="1">
    <source>
        <dbReference type="EMBL" id="KAJ4842252.1"/>
    </source>
</evidence>
<proteinExistence type="predicted"/>
<dbReference type="EMBL" id="JAKUCV010002538">
    <property type="protein sequence ID" value="KAJ4842252.1"/>
    <property type="molecule type" value="Genomic_DNA"/>
</dbReference>
<reference evidence="1" key="1">
    <citation type="submission" date="2022-02" db="EMBL/GenBank/DDBJ databases">
        <authorList>
            <person name="Henning P.M."/>
            <person name="McCubbin A.G."/>
            <person name="Shore J.S."/>
        </authorList>
    </citation>
    <scope>NUCLEOTIDE SEQUENCE</scope>
    <source>
        <strain evidence="1">F60SS</strain>
        <tissue evidence="1">Leaves</tissue>
    </source>
</reference>
<sequence>MVIFSSNFLAEYQADAIIAPQLRASRARVGLTTAELIYLPDELPSSYLFFFF</sequence>
<organism evidence="1 2">
    <name type="scientific">Turnera subulata</name>
    <dbReference type="NCBI Taxonomy" id="218843"/>
    <lineage>
        <taxon>Eukaryota</taxon>
        <taxon>Viridiplantae</taxon>
        <taxon>Streptophyta</taxon>
        <taxon>Embryophyta</taxon>
        <taxon>Tracheophyta</taxon>
        <taxon>Spermatophyta</taxon>
        <taxon>Magnoliopsida</taxon>
        <taxon>eudicotyledons</taxon>
        <taxon>Gunneridae</taxon>
        <taxon>Pentapetalae</taxon>
        <taxon>rosids</taxon>
        <taxon>fabids</taxon>
        <taxon>Malpighiales</taxon>
        <taxon>Passifloraceae</taxon>
        <taxon>Turnera</taxon>
    </lineage>
</organism>